<evidence type="ECO:0000313" key="2">
    <source>
        <dbReference type="EMBL" id="GEM03273.1"/>
    </source>
</evidence>
<dbReference type="GO" id="GO:0016301">
    <property type="term" value="F:kinase activity"/>
    <property type="evidence" value="ECO:0007669"/>
    <property type="project" value="UniProtKB-KW"/>
</dbReference>
<evidence type="ECO:0000313" key="4">
    <source>
        <dbReference type="Proteomes" id="UP000199139"/>
    </source>
</evidence>
<gene>
    <name evidence="2" type="primary">flaR</name>
    <name evidence="2" type="ORF">HMI01_02610</name>
    <name evidence="3" type="ORF">SAMN05421668_103112</name>
</gene>
<evidence type="ECO:0000313" key="5">
    <source>
        <dbReference type="Proteomes" id="UP000321773"/>
    </source>
</evidence>
<sequence length="166" mass="19533">MQRILILGSPGTGKSTLARELSHHLQLPLYHLDQFFFEAHWVINEPAFKQKLHDVLHEDRWIIDGNYAASLPQRLSRADTVIYLDYPTPIALSGIIKRYWRYKHTTRPDMAPGCLEQLKPSFLWYVLTFKRKKRKQTFASLTATQIPVYFFHSRKETATFIRTLTN</sequence>
<dbReference type="RefSeq" id="WP_062320602.1">
    <property type="nucleotide sequence ID" value="NZ_BJWJ01000002.1"/>
</dbReference>
<organism evidence="3 4">
    <name type="scientific">Halolactibacillus miurensis</name>
    <dbReference type="NCBI Taxonomy" id="306541"/>
    <lineage>
        <taxon>Bacteria</taxon>
        <taxon>Bacillati</taxon>
        <taxon>Bacillota</taxon>
        <taxon>Bacilli</taxon>
        <taxon>Bacillales</taxon>
        <taxon>Bacillaceae</taxon>
        <taxon>Halolactibacillus</taxon>
    </lineage>
</organism>
<reference evidence="2 5" key="2">
    <citation type="submission" date="2019-07" db="EMBL/GenBank/DDBJ databases">
        <title>Whole genome shotgun sequence of Halolactibacillus miurensis NBRC 100873.</title>
        <authorList>
            <person name="Hosoyama A."/>
            <person name="Uohara A."/>
            <person name="Ohji S."/>
            <person name="Ichikawa N."/>
        </authorList>
    </citation>
    <scope>NUCLEOTIDE SEQUENCE [LARGE SCALE GENOMIC DNA]</scope>
    <source>
        <strain evidence="2 5">NBRC 100873</strain>
    </source>
</reference>
<protein>
    <submittedName>
        <fullName evidence="3">Adenylate kinase</fullName>
    </submittedName>
    <submittedName>
        <fullName evidence="2">Topology modulation protein</fullName>
    </submittedName>
</protein>
<dbReference type="PANTHER" id="PTHR37816:SF3">
    <property type="entry name" value="MODULATES DNA TOPOLOGY"/>
    <property type="match status" value="1"/>
</dbReference>
<dbReference type="STRING" id="306541.SAMN05421668_103112"/>
<dbReference type="GO" id="GO:0016887">
    <property type="term" value="F:ATP hydrolysis activity"/>
    <property type="evidence" value="ECO:0007669"/>
    <property type="project" value="InterPro"/>
</dbReference>
<keyword evidence="5" id="KW-1185">Reference proteome</keyword>
<evidence type="ECO:0000259" key="1">
    <source>
        <dbReference type="Pfam" id="PF00004"/>
    </source>
</evidence>
<dbReference type="EMBL" id="FPAI01000003">
    <property type="protein sequence ID" value="SFS47698.1"/>
    <property type="molecule type" value="Genomic_DNA"/>
</dbReference>
<dbReference type="AlphaFoldDB" id="A0A1I6Q5R4"/>
<dbReference type="InterPro" id="IPR052922">
    <property type="entry name" value="Cytidylate_Kinase-2"/>
</dbReference>
<dbReference type="GO" id="GO:0005524">
    <property type="term" value="F:ATP binding"/>
    <property type="evidence" value="ECO:0007669"/>
    <property type="project" value="InterPro"/>
</dbReference>
<dbReference type="Proteomes" id="UP000321773">
    <property type="component" value="Unassembled WGS sequence"/>
</dbReference>
<dbReference type="Proteomes" id="UP000199139">
    <property type="component" value="Unassembled WGS sequence"/>
</dbReference>
<dbReference type="EMBL" id="BJWJ01000002">
    <property type="protein sequence ID" value="GEM03273.1"/>
    <property type="molecule type" value="Genomic_DNA"/>
</dbReference>
<keyword evidence="3" id="KW-0418">Kinase</keyword>
<evidence type="ECO:0000313" key="3">
    <source>
        <dbReference type="EMBL" id="SFS47698.1"/>
    </source>
</evidence>
<dbReference type="Pfam" id="PF00004">
    <property type="entry name" value="AAA"/>
    <property type="match status" value="1"/>
</dbReference>
<name>A0A1I6Q5R4_9BACI</name>
<feature type="domain" description="ATPase AAA-type core" evidence="1">
    <location>
        <begin position="4"/>
        <end position="45"/>
    </location>
</feature>
<reference evidence="3 4" key="1">
    <citation type="submission" date="2016-10" db="EMBL/GenBank/DDBJ databases">
        <authorList>
            <person name="de Groot N.N."/>
        </authorList>
    </citation>
    <scope>NUCLEOTIDE SEQUENCE [LARGE SCALE GENOMIC DNA]</scope>
    <source>
        <strain evidence="3 4">DSM 17074</strain>
    </source>
</reference>
<dbReference type="OrthoDB" id="1201990at2"/>
<proteinExistence type="predicted"/>
<dbReference type="SUPFAM" id="SSF52540">
    <property type="entry name" value="P-loop containing nucleoside triphosphate hydrolases"/>
    <property type="match status" value="1"/>
</dbReference>
<dbReference type="InterPro" id="IPR027417">
    <property type="entry name" value="P-loop_NTPase"/>
</dbReference>
<dbReference type="Gene3D" id="3.40.50.300">
    <property type="entry name" value="P-loop containing nucleotide triphosphate hydrolases"/>
    <property type="match status" value="1"/>
</dbReference>
<keyword evidence="3" id="KW-0808">Transferase</keyword>
<dbReference type="PANTHER" id="PTHR37816">
    <property type="entry name" value="YALI0E33011P"/>
    <property type="match status" value="1"/>
</dbReference>
<dbReference type="InterPro" id="IPR003959">
    <property type="entry name" value="ATPase_AAA_core"/>
</dbReference>
<accession>A0A1I6Q5R4</accession>